<dbReference type="Proteomes" id="UP000186905">
    <property type="component" value="Unassembled WGS sequence"/>
</dbReference>
<dbReference type="PANTHER" id="PTHR43034:SF2">
    <property type="entry name" value="ION-TRANSLOCATING OXIDOREDUCTASE COMPLEX SUBUNIT C"/>
    <property type="match status" value="1"/>
</dbReference>
<dbReference type="Pfam" id="PF13534">
    <property type="entry name" value="Fer4_17"/>
    <property type="match status" value="1"/>
</dbReference>
<dbReference type="Pfam" id="PF13375">
    <property type="entry name" value="RnfC_N"/>
    <property type="match status" value="1"/>
</dbReference>
<dbReference type="GO" id="GO:0051539">
    <property type="term" value="F:4 iron, 4 sulfur cluster binding"/>
    <property type="evidence" value="ECO:0007669"/>
    <property type="project" value="UniProtKB-KW"/>
</dbReference>
<dbReference type="PROSITE" id="PS00198">
    <property type="entry name" value="4FE4S_FER_1"/>
    <property type="match status" value="1"/>
</dbReference>
<gene>
    <name evidence="9" type="ORF">BIT28_13605</name>
</gene>
<dbReference type="PIRSF" id="PIRSF036408">
    <property type="entry name" value="PduS_prd"/>
    <property type="match status" value="1"/>
</dbReference>
<proteinExistence type="predicted"/>
<keyword evidence="1" id="KW-0813">Transport</keyword>
<protein>
    <submittedName>
        <fullName evidence="9">NADH dehydrogenase</fullName>
    </submittedName>
</protein>
<dbReference type="OrthoDB" id="9767754at2"/>
<dbReference type="InterPro" id="IPR011053">
    <property type="entry name" value="Single_hybrid_motif"/>
</dbReference>
<reference evidence="9 10" key="1">
    <citation type="submission" date="2016-09" db="EMBL/GenBank/DDBJ databases">
        <title>Photobacterium proteolyticum sp. nov. a protease producing bacterium isolated from ocean sediments of Laizhou Bay.</title>
        <authorList>
            <person name="Li Y."/>
        </authorList>
    </citation>
    <scope>NUCLEOTIDE SEQUENCE [LARGE SCALE GENOMIC DNA]</scope>
    <source>
        <strain evidence="9 10">13-12</strain>
    </source>
</reference>
<dbReference type="PANTHER" id="PTHR43034">
    <property type="entry name" value="ION-TRANSLOCATING OXIDOREDUCTASE COMPLEX SUBUNIT C"/>
    <property type="match status" value="1"/>
</dbReference>
<evidence type="ECO:0000256" key="3">
    <source>
        <dbReference type="ARBA" id="ARBA00022723"/>
    </source>
</evidence>
<keyword evidence="4" id="KW-0677">Repeat</keyword>
<dbReference type="Gene3D" id="3.40.50.11540">
    <property type="entry name" value="NADH-ubiquinone oxidoreductase 51kDa subunit"/>
    <property type="match status" value="1"/>
</dbReference>
<evidence type="ECO:0000259" key="8">
    <source>
        <dbReference type="PROSITE" id="PS51379"/>
    </source>
</evidence>
<dbReference type="STRING" id="1903952.BIT28_13605"/>
<dbReference type="GO" id="GO:0046872">
    <property type="term" value="F:metal ion binding"/>
    <property type="evidence" value="ECO:0007669"/>
    <property type="project" value="UniProtKB-KW"/>
</dbReference>
<organism evidence="9 10">
    <name type="scientific">Photobacterium proteolyticum</name>
    <dbReference type="NCBI Taxonomy" id="1903952"/>
    <lineage>
        <taxon>Bacteria</taxon>
        <taxon>Pseudomonadati</taxon>
        <taxon>Pseudomonadota</taxon>
        <taxon>Gammaproteobacteria</taxon>
        <taxon>Vibrionales</taxon>
        <taxon>Vibrionaceae</taxon>
        <taxon>Photobacterium</taxon>
    </lineage>
</organism>
<keyword evidence="7" id="KW-0411">Iron-sulfur</keyword>
<name>A0A1Q9GJ21_9GAMM</name>
<dbReference type="SUPFAM" id="SSF142019">
    <property type="entry name" value="Nqo1 FMN-binding domain-like"/>
    <property type="match status" value="1"/>
</dbReference>
<sequence length="442" mass="47681">MKKEDVINIIKNAGIVGGGGAGLPTHIKADTNVDTILVNGASCEPLLMSDPYLIETAGKEMLKGVEVMMNATGANRGIVCLKAKHKAALKSLRTVVEEFGDSRIEIFELENFYPIGDEHVLVHEVLDRTIPQGGLPLHVGAVVSNVETFYNIGLALENIPVTDRYLTVFGAVKTPMVVRASVGTKASEIIEYAGGATIDDYVVVDGGPMMGRVLSDINSPITKTTSGILVLPPEHTVVARKIMPPQQVRKLTTSMCCQCTQCTELCPRFLLGHDIQPHKLTKLGTEDILNNKEAHNALLCSECGVCEKFACPMGLSPRELNAQIKAKLREGGVRLETTGESQEAHPFRQSRRIPTQRLIQRLDLEKYDVSTSYGGEIVPEQVFIPLSQHIGAPANCIVKIGDSVEKGQCIGEIPDGSMSARIHSSISGVVSAIANNVITIRS</sequence>
<keyword evidence="2" id="KW-0004">4Fe-4S</keyword>
<evidence type="ECO:0000256" key="7">
    <source>
        <dbReference type="ARBA" id="ARBA00023014"/>
    </source>
</evidence>
<evidence type="ECO:0000313" key="10">
    <source>
        <dbReference type="Proteomes" id="UP000186905"/>
    </source>
</evidence>
<dbReference type="InterPro" id="IPR037225">
    <property type="entry name" value="Nuo51_FMN-bd_sf"/>
</dbReference>
<dbReference type="InterPro" id="IPR017900">
    <property type="entry name" value="4Fe4S_Fe_S_CS"/>
</dbReference>
<dbReference type="InterPro" id="IPR019554">
    <property type="entry name" value="Soluble_ligand-bd"/>
</dbReference>
<feature type="domain" description="4Fe-4S ferredoxin-type" evidence="8">
    <location>
        <begin position="291"/>
        <end position="321"/>
    </location>
</feature>
<dbReference type="AlphaFoldDB" id="A0A1Q9GJ21"/>
<accession>A0A1Q9GJ21</accession>
<evidence type="ECO:0000256" key="1">
    <source>
        <dbReference type="ARBA" id="ARBA00022448"/>
    </source>
</evidence>
<dbReference type="InterPro" id="IPR026902">
    <property type="entry name" value="RnfC_N"/>
</dbReference>
<evidence type="ECO:0000313" key="9">
    <source>
        <dbReference type="EMBL" id="OLQ74451.1"/>
    </source>
</evidence>
<dbReference type="InterPro" id="IPR017054">
    <property type="entry name" value="PduS"/>
</dbReference>
<dbReference type="SUPFAM" id="SSF51230">
    <property type="entry name" value="Single hybrid motif"/>
    <property type="match status" value="1"/>
</dbReference>
<dbReference type="EMBL" id="MJIL01000083">
    <property type="protein sequence ID" value="OLQ74451.1"/>
    <property type="molecule type" value="Genomic_DNA"/>
</dbReference>
<dbReference type="SUPFAM" id="SSF46548">
    <property type="entry name" value="alpha-helical ferredoxin"/>
    <property type="match status" value="1"/>
</dbReference>
<dbReference type="RefSeq" id="WP_075765464.1">
    <property type="nucleotide sequence ID" value="NZ_MJIL01000083.1"/>
</dbReference>
<dbReference type="SUPFAM" id="SSF142984">
    <property type="entry name" value="Nqo1 middle domain-like"/>
    <property type="match status" value="1"/>
</dbReference>
<evidence type="ECO:0000256" key="5">
    <source>
        <dbReference type="ARBA" id="ARBA00022982"/>
    </source>
</evidence>
<keyword evidence="10" id="KW-1185">Reference proteome</keyword>
<evidence type="ECO:0000256" key="6">
    <source>
        <dbReference type="ARBA" id="ARBA00023004"/>
    </source>
</evidence>
<dbReference type="GO" id="GO:0009055">
    <property type="term" value="F:electron transfer activity"/>
    <property type="evidence" value="ECO:0007669"/>
    <property type="project" value="InterPro"/>
</dbReference>
<evidence type="ECO:0000256" key="4">
    <source>
        <dbReference type="ARBA" id="ARBA00022737"/>
    </source>
</evidence>
<comment type="caution">
    <text evidence="9">The sequence shown here is derived from an EMBL/GenBank/DDBJ whole genome shotgun (WGS) entry which is preliminary data.</text>
</comment>
<keyword evidence="3" id="KW-0479">Metal-binding</keyword>
<dbReference type="InterPro" id="IPR011538">
    <property type="entry name" value="Nuo51_FMN-bd"/>
</dbReference>
<keyword evidence="6" id="KW-0408">Iron</keyword>
<keyword evidence="5" id="KW-0249">Electron transport</keyword>
<dbReference type="PROSITE" id="PS51379">
    <property type="entry name" value="4FE4S_FER_2"/>
    <property type="match status" value="1"/>
</dbReference>
<dbReference type="Pfam" id="PF01512">
    <property type="entry name" value="Complex1_51K"/>
    <property type="match status" value="1"/>
</dbReference>
<dbReference type="InterPro" id="IPR017896">
    <property type="entry name" value="4Fe4S_Fe-S-bd"/>
</dbReference>
<evidence type="ECO:0000256" key="2">
    <source>
        <dbReference type="ARBA" id="ARBA00022485"/>
    </source>
</evidence>
<dbReference type="InterPro" id="IPR010208">
    <property type="entry name" value="Ion_transpt_RnfC/RsxC"/>
</dbReference>
<dbReference type="GO" id="GO:0016020">
    <property type="term" value="C:membrane"/>
    <property type="evidence" value="ECO:0007669"/>
    <property type="project" value="InterPro"/>
</dbReference>
<dbReference type="Pfam" id="PF10531">
    <property type="entry name" value="SLBB"/>
    <property type="match status" value="1"/>
</dbReference>